<accession>A0A3L6GBP1</accession>
<evidence type="ECO:0000313" key="2">
    <source>
        <dbReference type="EMBL" id="PWZ45931.1"/>
    </source>
</evidence>
<evidence type="ECO:0000256" key="1">
    <source>
        <dbReference type="SAM" id="MobiDB-lite"/>
    </source>
</evidence>
<sequence length="163" mass="17802">MWPGCATTRDLLCSNQVLASSQARPSGCGVRIQSYLPRIWCPLAREGASAAGAALPTGARHMEPHRRGPSGAAPRGLRREDERQGTDRSWPRRRPPGPQGRQHRLHLRVSPQIGKRGSGPACWLGKMTTFLVIGTAPCYNCNGSSLHRRDRSVLNSMPGPHLQ</sequence>
<name>A0A3L6GBP1_MAIZE</name>
<feature type="compositionally biased region" description="Basic residues" evidence="1">
    <location>
        <begin position="91"/>
        <end position="107"/>
    </location>
</feature>
<feature type="region of interest" description="Disordered" evidence="1">
    <location>
        <begin position="57"/>
        <end position="118"/>
    </location>
</feature>
<reference evidence="2" key="1">
    <citation type="journal article" date="2018" name="Nat. Genet.">
        <title>Extensive intraspecific gene order and gene structural variations between Mo17 and other maize genomes.</title>
        <authorList>
            <person name="Sun S."/>
            <person name="Zhou Y."/>
            <person name="Chen J."/>
            <person name="Shi J."/>
            <person name="Zhao H."/>
            <person name="Zhao H."/>
            <person name="Song W."/>
            <person name="Zhang M."/>
            <person name="Cui Y."/>
            <person name="Dong X."/>
            <person name="Liu H."/>
            <person name="Ma X."/>
            <person name="Jiao Y."/>
            <person name="Wang B."/>
            <person name="Wei X."/>
            <person name="Stein J.C."/>
            <person name="Glaubitz J.C."/>
            <person name="Lu F."/>
            <person name="Yu G."/>
            <person name="Liang C."/>
            <person name="Fengler K."/>
            <person name="Li B."/>
            <person name="Rafalski A."/>
            <person name="Schnable P.S."/>
            <person name="Ware D.H."/>
            <person name="Buckler E.S."/>
            <person name="Lai J."/>
        </authorList>
    </citation>
    <scope>NUCLEOTIDE SEQUENCE [LARGE SCALE GENOMIC DNA]</scope>
    <source>
        <tissue evidence="2">Seedling</tissue>
    </source>
</reference>
<comment type="caution">
    <text evidence="2">The sequence shown here is derived from an EMBL/GenBank/DDBJ whole genome shotgun (WGS) entry which is preliminary data.</text>
</comment>
<organism evidence="2">
    <name type="scientific">Zea mays</name>
    <name type="common">Maize</name>
    <dbReference type="NCBI Taxonomy" id="4577"/>
    <lineage>
        <taxon>Eukaryota</taxon>
        <taxon>Viridiplantae</taxon>
        <taxon>Streptophyta</taxon>
        <taxon>Embryophyta</taxon>
        <taxon>Tracheophyta</taxon>
        <taxon>Spermatophyta</taxon>
        <taxon>Magnoliopsida</taxon>
        <taxon>Liliopsida</taxon>
        <taxon>Poales</taxon>
        <taxon>Poaceae</taxon>
        <taxon>PACMAD clade</taxon>
        <taxon>Panicoideae</taxon>
        <taxon>Andropogonodae</taxon>
        <taxon>Andropogoneae</taxon>
        <taxon>Tripsacinae</taxon>
        <taxon>Zea</taxon>
    </lineage>
</organism>
<protein>
    <submittedName>
        <fullName evidence="2">Uncharacterized protein</fullName>
    </submittedName>
</protein>
<gene>
    <name evidence="2" type="ORF">Zm00014a_040998</name>
</gene>
<feature type="compositionally biased region" description="Basic and acidic residues" evidence="1">
    <location>
        <begin position="77"/>
        <end position="90"/>
    </location>
</feature>
<proteinExistence type="predicted"/>
<dbReference type="AlphaFoldDB" id="A0A3L6GBP1"/>
<dbReference type="Proteomes" id="UP000251960">
    <property type="component" value="Chromosome 10"/>
</dbReference>
<dbReference type="EMBL" id="NCVQ01000002">
    <property type="protein sequence ID" value="PWZ45931.1"/>
    <property type="molecule type" value="Genomic_DNA"/>
</dbReference>